<organism evidence="2 3">
    <name type="scientific">Streptomyces phage Gilgamesh</name>
    <dbReference type="NCBI Taxonomy" id="2599890"/>
    <lineage>
        <taxon>Viruses</taxon>
        <taxon>Duplodnaviria</taxon>
        <taxon>Heunggongvirae</taxon>
        <taxon>Uroviricota</taxon>
        <taxon>Caudoviricetes</taxon>
        <taxon>Gilgameshvirus</taxon>
        <taxon>Gilgameshvirus gilgamesh</taxon>
    </lineage>
</organism>
<dbReference type="GeneID" id="80019142"/>
<dbReference type="InterPro" id="IPR002611">
    <property type="entry name" value="IstB_ATP-bd"/>
</dbReference>
<dbReference type="RefSeq" id="YP_010754548.1">
    <property type="nucleotide sequence ID" value="NC_073461.1"/>
</dbReference>
<name>A0A5J6TXR3_9CAUD</name>
<reference evidence="2 3" key="1">
    <citation type="submission" date="2019-07" db="EMBL/GenBank/DDBJ databases">
        <authorList>
            <person name="Almisry A."/>
            <person name="Mousa M."/>
            <person name="Gordon L.L."/>
            <person name="Lee M."/>
            <person name="Mandava P."/>
            <person name="Moxley J.T."/>
            <person name="Shaffer C.D."/>
            <person name="Weston-Hafer K.A."/>
            <person name="Garlena R.A."/>
            <person name="Russell D.A."/>
            <person name="Pope W.H."/>
            <person name="Jacobs-Sera D."/>
            <person name="Hatfull G.F."/>
        </authorList>
    </citation>
    <scope>NUCLEOTIDE SEQUENCE [LARGE SCALE GENOMIC DNA]</scope>
</reference>
<dbReference type="EMBL" id="MN234216">
    <property type="protein sequence ID" value="QFG13272.1"/>
    <property type="molecule type" value="Genomic_DNA"/>
</dbReference>
<dbReference type="KEGG" id="vg:80019142"/>
<evidence type="ECO:0000313" key="2">
    <source>
        <dbReference type="EMBL" id="QFG13272.1"/>
    </source>
</evidence>
<dbReference type="Proteomes" id="UP000326486">
    <property type="component" value="Segment"/>
</dbReference>
<feature type="domain" description="IstB-like ATP-binding" evidence="1">
    <location>
        <begin position="148"/>
        <end position="288"/>
    </location>
</feature>
<evidence type="ECO:0000259" key="1">
    <source>
        <dbReference type="Pfam" id="PF01695"/>
    </source>
</evidence>
<proteinExistence type="predicted"/>
<evidence type="ECO:0000313" key="3">
    <source>
        <dbReference type="Proteomes" id="UP000326486"/>
    </source>
</evidence>
<protein>
    <submittedName>
        <fullName evidence="2">AAA-ATPase</fullName>
    </submittedName>
</protein>
<dbReference type="Pfam" id="PF01695">
    <property type="entry name" value="IstB_IS21"/>
    <property type="match status" value="1"/>
</dbReference>
<dbReference type="SUPFAM" id="SSF52540">
    <property type="entry name" value="P-loop containing nucleoside triphosphate hydrolases"/>
    <property type="match status" value="1"/>
</dbReference>
<gene>
    <name evidence="2" type="primary">80</name>
    <name evidence="2" type="ORF">SEA_GILGAMESH_80</name>
</gene>
<accession>A0A5J6TXR3</accession>
<keyword evidence="3" id="KW-1185">Reference proteome</keyword>
<dbReference type="GO" id="GO:0005524">
    <property type="term" value="F:ATP binding"/>
    <property type="evidence" value="ECO:0007669"/>
    <property type="project" value="InterPro"/>
</dbReference>
<dbReference type="Gene3D" id="3.40.50.300">
    <property type="entry name" value="P-loop containing nucleotide triphosphate hydrolases"/>
    <property type="match status" value="1"/>
</dbReference>
<sequence>MTAVASPAGRAPARGMNKLDSLSEHMLGVLRRGGADLSKVGVPVQPAPEDGLWEDVSVPQARARRNAWHNSIEDAAQEEYLQFRFANLDPYQKPDVLSQWLDSLVEAKQATRRAVRADKREWLDALATGTARARAKDSALRVRPSVLNMIIPGTIGAGKSAMACALGNEAVGRGLAALYVKHSTYLTWRMPDSAPHNLKKWEVREMFVECDVLVLDELCDMDDIATSFARRETIDLIDSRISSGRPTVYTTNAPSRGKGGALGVVDVLGEKLLSRLEESAHVLKTIAPDRRKPAKPLDW</sequence>
<dbReference type="InterPro" id="IPR027417">
    <property type="entry name" value="P-loop_NTPase"/>
</dbReference>